<dbReference type="EMBL" id="JAPDHZ010000004">
    <property type="protein sequence ID" value="MDG0793185.1"/>
    <property type="molecule type" value="Genomic_DNA"/>
</dbReference>
<proteinExistence type="predicted"/>
<reference evidence="1 2" key="1">
    <citation type="submission" date="2022-10" db="EMBL/GenBank/DDBJ databases">
        <title>Comparative genomic analysis of Cohnella hashimotonis sp. nov., isolated from the International Space Station.</title>
        <authorList>
            <person name="Simpson A."/>
            <person name="Venkateswaran K."/>
        </authorList>
    </citation>
    <scope>NUCLEOTIDE SEQUENCE [LARGE SCALE GENOMIC DNA]</scope>
    <source>
        <strain evidence="1 2">DSM 18997</strain>
    </source>
</reference>
<organism evidence="1 2">
    <name type="scientific">Cohnella ginsengisoli</name>
    <dbReference type="NCBI Taxonomy" id="425004"/>
    <lineage>
        <taxon>Bacteria</taxon>
        <taxon>Bacillati</taxon>
        <taxon>Bacillota</taxon>
        <taxon>Bacilli</taxon>
        <taxon>Bacillales</taxon>
        <taxon>Paenibacillaceae</taxon>
        <taxon>Cohnella</taxon>
    </lineage>
</organism>
<comment type="caution">
    <text evidence="1">The sequence shown here is derived from an EMBL/GenBank/DDBJ whole genome shotgun (WGS) entry which is preliminary data.</text>
</comment>
<protein>
    <submittedName>
        <fullName evidence="1">Uncharacterized protein</fullName>
    </submittedName>
</protein>
<dbReference type="Proteomes" id="UP001153387">
    <property type="component" value="Unassembled WGS sequence"/>
</dbReference>
<evidence type="ECO:0000313" key="1">
    <source>
        <dbReference type="EMBL" id="MDG0793185.1"/>
    </source>
</evidence>
<name>A0A9X4KP01_9BACL</name>
<accession>A0A9X4KP01</accession>
<dbReference type="RefSeq" id="WP_277567004.1">
    <property type="nucleotide sequence ID" value="NZ_JAPDHZ010000004.1"/>
</dbReference>
<keyword evidence="2" id="KW-1185">Reference proteome</keyword>
<dbReference type="InterPro" id="IPR046713">
    <property type="entry name" value="DUF6786"/>
</dbReference>
<gene>
    <name evidence="1" type="ORF">OMP38_21780</name>
</gene>
<evidence type="ECO:0000313" key="2">
    <source>
        <dbReference type="Proteomes" id="UP001153387"/>
    </source>
</evidence>
<sequence length="355" mass="38174">MSETPEAHLKKMGEPYVKLIGEDGGTLLVLVRGGRLHDMTVPGGQAGASFWTNPAALDAGGWNTGGDRTWVSPEIEYFTDGSGNYGIPPQLDPGRWTLDSSTGREASLRMSCELRHRASAAQLRLNLEKRFATLPNPLLMNKSSAARDRTGVRYVGYEVRTALELEPDGVAPDDGSAAAPSGYCSLWSIMQVPAGGIALVPTRGRVPPLTMFAQREPTDIEVTAGGVRIPCGGSYSYKLSFDAVASTGRYGYFRRLGASESSLVVRQFNVYPAGVYPDYPPDRPDYLGSCMQIYNDGGHLGGFAELEYQSPALPIDKPSRATDESQVFHFTGPTEKITEIAALLLGMDDALTAGL</sequence>
<dbReference type="AlphaFoldDB" id="A0A9X4KP01"/>
<dbReference type="Pfam" id="PF20583">
    <property type="entry name" value="DUF6786"/>
    <property type="match status" value="1"/>
</dbReference>